<evidence type="ECO:0000256" key="2">
    <source>
        <dbReference type="ARBA" id="ARBA00024200"/>
    </source>
</evidence>
<comment type="similarity">
    <text evidence="2">Belongs to the MoaD family.</text>
</comment>
<dbReference type="Gene3D" id="3.10.20.30">
    <property type="match status" value="1"/>
</dbReference>
<dbReference type="RefSeq" id="WP_230843007.1">
    <property type="nucleotide sequence ID" value="NZ_CP063845.1"/>
</dbReference>
<sequence length="81" mass="9104">MKIEIKLFASYREAFERDELVLELPEGTTCAQIQRYLAGERPQLARWEAVVRYGLNRQFVAPDTPVADGDELVLIPPVSGG</sequence>
<protein>
    <recommendedName>
        <fullName evidence="3">Molybdopterin synthase sulfur carrier subunit</fullName>
    </recommendedName>
</protein>
<dbReference type="Pfam" id="PF02597">
    <property type="entry name" value="ThiS"/>
    <property type="match status" value="1"/>
</dbReference>
<dbReference type="InterPro" id="IPR003749">
    <property type="entry name" value="ThiS/MoaD-like"/>
</dbReference>
<name>A0ABY3PQS9_9CYAN</name>
<dbReference type="PANTHER" id="PTHR33359">
    <property type="entry name" value="MOLYBDOPTERIN SYNTHASE SULFUR CARRIER SUBUNIT"/>
    <property type="match status" value="1"/>
</dbReference>
<dbReference type="CDD" id="cd00754">
    <property type="entry name" value="Ubl_MoaD"/>
    <property type="match status" value="1"/>
</dbReference>
<dbReference type="SUPFAM" id="SSF54285">
    <property type="entry name" value="MoaD/ThiS"/>
    <property type="match status" value="1"/>
</dbReference>
<proteinExistence type="inferred from homology"/>
<gene>
    <name evidence="4" type="ORF">ISF26_05995</name>
</gene>
<keyword evidence="5" id="KW-1185">Reference proteome</keyword>
<dbReference type="InterPro" id="IPR016155">
    <property type="entry name" value="Mopterin_synth/thiamin_S_b"/>
</dbReference>
<organism evidence="4 5">
    <name type="scientific">Gloeobacter morelensis MG652769</name>
    <dbReference type="NCBI Taxonomy" id="2781736"/>
    <lineage>
        <taxon>Bacteria</taxon>
        <taxon>Bacillati</taxon>
        <taxon>Cyanobacteriota</taxon>
        <taxon>Cyanophyceae</taxon>
        <taxon>Gloeobacterales</taxon>
        <taxon>Gloeobacteraceae</taxon>
        <taxon>Gloeobacter</taxon>
        <taxon>Gloeobacter morelensis</taxon>
    </lineage>
</organism>
<accession>A0ABY3PQS9</accession>
<dbReference type="InterPro" id="IPR012675">
    <property type="entry name" value="Beta-grasp_dom_sf"/>
</dbReference>
<dbReference type="EMBL" id="CP063845">
    <property type="protein sequence ID" value="UFP95782.1"/>
    <property type="molecule type" value="Genomic_DNA"/>
</dbReference>
<reference evidence="4 5" key="1">
    <citation type="journal article" date="2021" name="Genome Biol. Evol.">
        <title>Complete Genome Sequencing of a Novel Gloeobacter Species from a Waterfall Cave in Mexico.</title>
        <authorList>
            <person name="Saw J.H."/>
            <person name="Cardona T."/>
            <person name="Montejano G."/>
        </authorList>
    </citation>
    <scope>NUCLEOTIDE SEQUENCE [LARGE SCALE GENOMIC DNA]</scope>
    <source>
        <strain evidence="4">MG652769</strain>
    </source>
</reference>
<dbReference type="Proteomes" id="UP001054846">
    <property type="component" value="Chromosome"/>
</dbReference>
<dbReference type="PANTHER" id="PTHR33359:SF1">
    <property type="entry name" value="MOLYBDOPTERIN SYNTHASE SULFUR CARRIER SUBUNIT"/>
    <property type="match status" value="1"/>
</dbReference>
<keyword evidence="1" id="KW-0547">Nucleotide-binding</keyword>
<evidence type="ECO:0000313" key="5">
    <source>
        <dbReference type="Proteomes" id="UP001054846"/>
    </source>
</evidence>
<evidence type="ECO:0000256" key="1">
    <source>
        <dbReference type="ARBA" id="ARBA00022741"/>
    </source>
</evidence>
<evidence type="ECO:0000256" key="3">
    <source>
        <dbReference type="ARBA" id="ARBA00024247"/>
    </source>
</evidence>
<evidence type="ECO:0000313" key="4">
    <source>
        <dbReference type="EMBL" id="UFP95782.1"/>
    </source>
</evidence>
<dbReference type="InterPro" id="IPR044672">
    <property type="entry name" value="MOCS2A"/>
</dbReference>